<organism evidence="2 3">
    <name type="scientific">Candidatus Enterococcus murrayae</name>
    <dbReference type="NCBI Taxonomy" id="2815321"/>
    <lineage>
        <taxon>Bacteria</taxon>
        <taxon>Bacillati</taxon>
        <taxon>Bacillota</taxon>
        <taxon>Bacilli</taxon>
        <taxon>Lactobacillales</taxon>
        <taxon>Enterococcaceae</taxon>
        <taxon>Enterococcus</taxon>
    </lineage>
</organism>
<accession>A0ABS3HBK5</accession>
<dbReference type="EMBL" id="JAFLVR010000001">
    <property type="protein sequence ID" value="MBO0450846.1"/>
    <property type="molecule type" value="Genomic_DNA"/>
</dbReference>
<dbReference type="CDD" id="cd14852">
    <property type="entry name" value="LD-carboxypeptidase"/>
    <property type="match status" value="1"/>
</dbReference>
<gene>
    <name evidence="2" type="ORF">JZO85_01110</name>
</gene>
<dbReference type="InterPro" id="IPR058193">
    <property type="entry name" value="VanY/YodJ_core_dom"/>
</dbReference>
<comment type="caution">
    <text evidence="2">The sequence shown here is derived from an EMBL/GenBank/DDBJ whole genome shotgun (WGS) entry which is preliminary data.</text>
</comment>
<reference evidence="2 3" key="1">
    <citation type="submission" date="2021-03" db="EMBL/GenBank/DDBJ databases">
        <title>Enterococcal diversity collection.</title>
        <authorList>
            <person name="Gilmore M.S."/>
            <person name="Schwartzman J."/>
            <person name="Van Tyne D."/>
            <person name="Martin M."/>
            <person name="Earl A.M."/>
            <person name="Manson A.L."/>
            <person name="Straub T."/>
            <person name="Salamzade R."/>
            <person name="Saavedra J."/>
            <person name="Lebreton F."/>
            <person name="Prichula J."/>
            <person name="Schaufler K."/>
            <person name="Gaca A."/>
            <person name="Sgardioli B."/>
            <person name="Wagenaar J."/>
            <person name="Strong T."/>
        </authorList>
    </citation>
    <scope>NUCLEOTIDE SEQUENCE [LARGE SCALE GENOMIC DNA]</scope>
    <source>
        <strain evidence="2 3">MJM16</strain>
    </source>
</reference>
<dbReference type="PANTHER" id="PTHR34385:SF1">
    <property type="entry name" value="PEPTIDOGLYCAN L-ALANYL-D-GLUTAMATE ENDOPEPTIDASE CWLK"/>
    <property type="match status" value="1"/>
</dbReference>
<dbReference type="SUPFAM" id="SSF55166">
    <property type="entry name" value="Hedgehog/DD-peptidase"/>
    <property type="match status" value="1"/>
</dbReference>
<feature type="domain" description="D-alanyl-D-alanine carboxypeptidase-like core" evidence="1">
    <location>
        <begin position="94"/>
        <end position="238"/>
    </location>
</feature>
<keyword evidence="3" id="KW-1185">Reference proteome</keyword>
<dbReference type="InterPro" id="IPR009045">
    <property type="entry name" value="Zn_M74/Hedgehog-like"/>
</dbReference>
<protein>
    <submittedName>
        <fullName evidence="2">M15 family metallopeptidase</fullName>
    </submittedName>
</protein>
<evidence type="ECO:0000313" key="2">
    <source>
        <dbReference type="EMBL" id="MBO0450846.1"/>
    </source>
</evidence>
<proteinExistence type="predicted"/>
<dbReference type="Proteomes" id="UP000664495">
    <property type="component" value="Unassembled WGS sequence"/>
</dbReference>
<sequence length="261" mass="28958">MKKTVGLLSVIIMFGMTAYSLFYSAPAESDAKKATATTYSFENNKTTTKKKNAVQKALPDSNAKDWNLVLVGPKNKIENEVAESQLTTLSDNSHQVDSRIAADYEAFSEAATKAGFPLVIISAFRSVDSQKEVFNTNVNGLVSGNGMTEQDAISKTKETITEPGYSEHHTGLAVDIVDQDWYNTYSTQVLDASYGGQPGANWIAENAPKYGFIIRYPKDRQDITGITYEPWHIRYVGKENAEYITKHDLTLEEFLKQLSAK</sequence>
<dbReference type="InterPro" id="IPR003709">
    <property type="entry name" value="VanY-like_core_dom"/>
</dbReference>
<dbReference type="PANTHER" id="PTHR34385">
    <property type="entry name" value="D-ALANYL-D-ALANINE CARBOXYPEPTIDASE"/>
    <property type="match status" value="1"/>
</dbReference>
<dbReference type="Gene3D" id="3.30.1380.10">
    <property type="match status" value="1"/>
</dbReference>
<name>A0ABS3HBK5_9ENTE</name>
<evidence type="ECO:0000259" key="1">
    <source>
        <dbReference type="Pfam" id="PF02557"/>
    </source>
</evidence>
<dbReference type="Pfam" id="PF02557">
    <property type="entry name" value="VanY"/>
    <property type="match status" value="1"/>
</dbReference>
<evidence type="ECO:0000313" key="3">
    <source>
        <dbReference type="Proteomes" id="UP000664495"/>
    </source>
</evidence>
<dbReference type="InterPro" id="IPR052179">
    <property type="entry name" value="DD-CPase-like"/>
</dbReference>